<dbReference type="Proteomes" id="UP000252458">
    <property type="component" value="Unassembled WGS sequence"/>
</dbReference>
<protein>
    <submittedName>
        <fullName evidence="2">Uncharacterized protein</fullName>
    </submittedName>
</protein>
<dbReference type="AlphaFoldDB" id="A0A365QHI1"/>
<evidence type="ECO:0000256" key="1">
    <source>
        <dbReference type="SAM" id="MobiDB-lite"/>
    </source>
</evidence>
<sequence length="242" mass="26718">MHANLWWKYVLIEEVAKTICDTHFIAAGWNADHAGLEQGVEATPIGLCEDRFAVTKNHTASTRCFPDLYVWRRGGAGFFIEVRSLGDTVPDEEVAVLIPNVLSQYNSVFERQHRRSICDSRETDVSADGGAGSDSSTYLRSGSDSASIRDETDLPTDGWRTPILFYVIGKSMVAGSFVFLIHPNEDEMSETAYAASSIHDGSLDGKATQDVVRLVADLRLAWRESIQPGLDCVLRRRGAFDA</sequence>
<gene>
    <name evidence="2" type="ORF">DPV79_39100</name>
</gene>
<feature type="region of interest" description="Disordered" evidence="1">
    <location>
        <begin position="120"/>
        <end position="153"/>
    </location>
</feature>
<dbReference type="EMBL" id="QMFZ01000064">
    <property type="protein sequence ID" value="RBB32230.1"/>
    <property type="molecule type" value="Genomic_DNA"/>
</dbReference>
<accession>A0A365QHI1</accession>
<evidence type="ECO:0000313" key="3">
    <source>
        <dbReference type="Proteomes" id="UP000252458"/>
    </source>
</evidence>
<evidence type="ECO:0000313" key="2">
    <source>
        <dbReference type="EMBL" id="RBB32230.1"/>
    </source>
</evidence>
<reference evidence="2 3" key="1">
    <citation type="submission" date="2018-06" db="EMBL/GenBank/DDBJ databases">
        <title>Draft genome sequence of Burkholderia reimsis strain BE51 isolated from a French agricultural soil.</title>
        <authorList>
            <person name="Esmaeel Q."/>
        </authorList>
    </citation>
    <scope>NUCLEOTIDE SEQUENCE [LARGE SCALE GENOMIC DNA]</scope>
    <source>
        <strain evidence="2 3">BE51</strain>
    </source>
</reference>
<keyword evidence="3" id="KW-1185">Reference proteome</keyword>
<feature type="compositionally biased region" description="Polar residues" evidence="1">
    <location>
        <begin position="137"/>
        <end position="146"/>
    </location>
</feature>
<organism evidence="2 3">
    <name type="scientific">Burkholderia reimsis</name>
    <dbReference type="NCBI Taxonomy" id="2234132"/>
    <lineage>
        <taxon>Bacteria</taxon>
        <taxon>Pseudomonadati</taxon>
        <taxon>Pseudomonadota</taxon>
        <taxon>Betaproteobacteria</taxon>
        <taxon>Burkholderiales</taxon>
        <taxon>Burkholderiaceae</taxon>
        <taxon>Burkholderia</taxon>
    </lineage>
</organism>
<proteinExistence type="predicted"/>
<comment type="caution">
    <text evidence="2">The sequence shown here is derived from an EMBL/GenBank/DDBJ whole genome shotgun (WGS) entry which is preliminary data.</text>
</comment>
<name>A0A365QHI1_9BURK</name>